<comment type="caution">
    <text evidence="2">The sequence shown here is derived from an EMBL/GenBank/DDBJ whole genome shotgun (WGS) entry which is preliminary data.</text>
</comment>
<dbReference type="Proteomes" id="UP000807115">
    <property type="component" value="Chromosome 5"/>
</dbReference>
<evidence type="ECO:0000256" key="1">
    <source>
        <dbReference type="SAM" id="Phobius"/>
    </source>
</evidence>
<keyword evidence="1" id="KW-0812">Transmembrane</keyword>
<name>A0A921UFY5_SORBI</name>
<evidence type="ECO:0000313" key="3">
    <source>
        <dbReference type="Proteomes" id="UP000807115"/>
    </source>
</evidence>
<dbReference type="AlphaFoldDB" id="A0A921UFY5"/>
<proteinExistence type="predicted"/>
<organism evidence="2 3">
    <name type="scientific">Sorghum bicolor</name>
    <name type="common">Sorghum</name>
    <name type="synonym">Sorghum vulgare</name>
    <dbReference type="NCBI Taxonomy" id="4558"/>
    <lineage>
        <taxon>Eukaryota</taxon>
        <taxon>Viridiplantae</taxon>
        <taxon>Streptophyta</taxon>
        <taxon>Embryophyta</taxon>
        <taxon>Tracheophyta</taxon>
        <taxon>Spermatophyta</taxon>
        <taxon>Magnoliopsida</taxon>
        <taxon>Liliopsida</taxon>
        <taxon>Poales</taxon>
        <taxon>Poaceae</taxon>
        <taxon>PACMAD clade</taxon>
        <taxon>Panicoideae</taxon>
        <taxon>Andropogonodae</taxon>
        <taxon>Andropogoneae</taxon>
        <taxon>Sorghinae</taxon>
        <taxon>Sorghum</taxon>
    </lineage>
</organism>
<protein>
    <submittedName>
        <fullName evidence="2">Uncharacterized protein</fullName>
    </submittedName>
</protein>
<reference evidence="2" key="1">
    <citation type="journal article" date="2019" name="BMC Genomics">
        <title>A new reference genome for Sorghum bicolor reveals high levels of sequence similarity between sweet and grain genotypes: implications for the genetics of sugar metabolism.</title>
        <authorList>
            <person name="Cooper E.A."/>
            <person name="Brenton Z.W."/>
            <person name="Flinn B.S."/>
            <person name="Jenkins J."/>
            <person name="Shu S."/>
            <person name="Flowers D."/>
            <person name="Luo F."/>
            <person name="Wang Y."/>
            <person name="Xia P."/>
            <person name="Barry K."/>
            <person name="Daum C."/>
            <person name="Lipzen A."/>
            <person name="Yoshinaga Y."/>
            <person name="Schmutz J."/>
            <person name="Saski C."/>
            <person name="Vermerris W."/>
            <person name="Kresovich S."/>
        </authorList>
    </citation>
    <scope>NUCLEOTIDE SEQUENCE</scope>
</reference>
<sequence length="99" mass="11441">MALLPWNNFLRSLLCFIVIGFGHNQGLGIISFRSKEEERHQKEEISQLHQNECSPSFIGPMFSGLLPSVCLCNPYCKASCRFGFKIWSYSQRGYNLYEQ</sequence>
<keyword evidence="1" id="KW-0472">Membrane</keyword>
<feature type="transmembrane region" description="Helical" evidence="1">
    <location>
        <begin position="12"/>
        <end position="32"/>
    </location>
</feature>
<gene>
    <name evidence="2" type="ORF">BDA96_05G166600</name>
</gene>
<dbReference type="EMBL" id="CM027684">
    <property type="protein sequence ID" value="KAG0530218.1"/>
    <property type="molecule type" value="Genomic_DNA"/>
</dbReference>
<accession>A0A921UFY5</accession>
<reference evidence="2" key="2">
    <citation type="submission" date="2020-10" db="EMBL/GenBank/DDBJ databases">
        <authorList>
            <person name="Cooper E.A."/>
            <person name="Brenton Z.W."/>
            <person name="Flinn B.S."/>
            <person name="Jenkins J."/>
            <person name="Shu S."/>
            <person name="Flowers D."/>
            <person name="Luo F."/>
            <person name="Wang Y."/>
            <person name="Xia P."/>
            <person name="Barry K."/>
            <person name="Daum C."/>
            <person name="Lipzen A."/>
            <person name="Yoshinaga Y."/>
            <person name="Schmutz J."/>
            <person name="Saski C."/>
            <person name="Vermerris W."/>
            <person name="Kresovich S."/>
        </authorList>
    </citation>
    <scope>NUCLEOTIDE SEQUENCE</scope>
</reference>
<keyword evidence="1" id="KW-1133">Transmembrane helix</keyword>
<evidence type="ECO:0000313" key="2">
    <source>
        <dbReference type="EMBL" id="KAG0530218.1"/>
    </source>
</evidence>